<feature type="compositionally biased region" description="Basic and acidic residues" evidence="1">
    <location>
        <begin position="79"/>
        <end position="103"/>
    </location>
</feature>
<reference evidence="2 3" key="1">
    <citation type="submission" date="2015-06" db="EMBL/GenBank/DDBJ databases">
        <title>Draft genome sequence of Streptomyces leeuwenhoekii C58, which produces the novel lasso peptide, chaxapeptin.</title>
        <authorList>
            <person name="Yi Y."/>
            <person name="Hai D."/>
            <person name="Jaspars M."/>
            <person name="Sheng H."/>
            <person name="Rateb M.E."/>
            <person name="Bull A."/>
            <person name="Goodfellow M."/>
            <person name="Asenjo J.A."/>
            <person name="Ebel R."/>
        </authorList>
    </citation>
    <scope>NUCLEOTIDE SEQUENCE [LARGE SCALE GENOMIC DNA]</scope>
    <source>
        <strain evidence="2 3">C58</strain>
    </source>
</reference>
<sequence length="125" mass="12628">MPGNPGRADGPGGLGTVPGVGKPRSDSPAARAPRAVRQPPGGPLPGLRTDRGRGPPPPAGPRPDGRTAGRPDGGTAGWRDGRTAGWRDGRMEGRSDGPMEGRAGKGPGPAYSTPMSSRDPCLPPR</sequence>
<evidence type="ECO:0000313" key="3">
    <source>
        <dbReference type="Proteomes" id="UP000037274"/>
    </source>
</evidence>
<accession>A0ABR5I1R4</accession>
<comment type="caution">
    <text evidence="2">The sequence shown here is derived from an EMBL/GenBank/DDBJ whole genome shotgun (WGS) entry which is preliminary data.</text>
</comment>
<feature type="region of interest" description="Disordered" evidence="1">
    <location>
        <begin position="1"/>
        <end position="125"/>
    </location>
</feature>
<dbReference type="Proteomes" id="UP000037274">
    <property type="component" value="Unassembled WGS sequence"/>
</dbReference>
<proteinExistence type="predicted"/>
<evidence type="ECO:0000313" key="2">
    <source>
        <dbReference type="EMBL" id="KMS80332.1"/>
    </source>
</evidence>
<protein>
    <submittedName>
        <fullName evidence="2">Uncharacterized protein</fullName>
    </submittedName>
</protein>
<gene>
    <name evidence="2" type="ORF">ACH49_08620</name>
</gene>
<dbReference type="EMBL" id="LFEH01000022">
    <property type="protein sequence ID" value="KMS80332.1"/>
    <property type="molecule type" value="Genomic_DNA"/>
</dbReference>
<feature type="compositionally biased region" description="Low complexity" evidence="1">
    <location>
        <begin position="19"/>
        <end position="39"/>
    </location>
</feature>
<organism evidence="2 3">
    <name type="scientific">Streptomyces leeuwenhoekii</name>
    <dbReference type="NCBI Taxonomy" id="1437453"/>
    <lineage>
        <taxon>Bacteria</taxon>
        <taxon>Bacillati</taxon>
        <taxon>Actinomycetota</taxon>
        <taxon>Actinomycetes</taxon>
        <taxon>Kitasatosporales</taxon>
        <taxon>Streptomycetaceae</taxon>
        <taxon>Streptomyces</taxon>
    </lineage>
</organism>
<name>A0ABR5I1R4_STRLW</name>
<feature type="compositionally biased region" description="Gly residues" evidence="1">
    <location>
        <begin position="9"/>
        <end position="18"/>
    </location>
</feature>
<evidence type="ECO:0000256" key="1">
    <source>
        <dbReference type="SAM" id="MobiDB-lite"/>
    </source>
</evidence>
<keyword evidence="3" id="KW-1185">Reference proteome</keyword>